<dbReference type="EMBL" id="MDJZ01000016">
    <property type="protein sequence ID" value="OUE24297.1"/>
    <property type="molecule type" value="Genomic_DNA"/>
</dbReference>
<sequence>MDLTPAAARTTRLRRPVTALCLTAALVAAPLAWAPAAFAAADPTTGTTQTEPAGATAEPTPAVTEPAAAPVLAVQTPGSDEPAADAPIAEVVTPTPEATASPAAAEAPVREEPSISIPDDTLDPDQPIDPGIALTAAGFLPGETVAVSMTSPSSDDYRDFGLSSATGENLYGDAAPADPRGRVALHLVLFEYYAANGAHTITLTGADSGLVLTTGFTVSGESAVADDSDMVYPETPAISIPKTVFDPDEAAGSGIAVRATGFFPGERVTASLTSPPGVATDITLYDDGPLEEYGNTRTADERGRISYHLAIAGQYYAVNGDYRIDLTGERSGVVLSTGFTVAGTSAVDPDSNYWQGTAIAAGRDSLPVTGGGDSALALGGLGALLLLAGGVLVARRHRRTA</sequence>
<name>A0A251YJ67_9MICO</name>
<dbReference type="OrthoDB" id="9997973at2"/>
<keyword evidence="6" id="KW-0812">Transmembrane</keyword>
<evidence type="ECO:0000313" key="10">
    <source>
        <dbReference type="Proteomes" id="UP000195101"/>
    </source>
</evidence>
<organism evidence="9 10">
    <name type="scientific">Clavibacter michiganensis</name>
    <dbReference type="NCBI Taxonomy" id="28447"/>
    <lineage>
        <taxon>Bacteria</taxon>
        <taxon>Bacillati</taxon>
        <taxon>Actinomycetota</taxon>
        <taxon>Actinomycetes</taxon>
        <taxon>Micrococcales</taxon>
        <taxon>Microbacteriaceae</taxon>
        <taxon>Clavibacter</taxon>
    </lineage>
</organism>
<comment type="caution">
    <text evidence="9">The sequence shown here is derived from an EMBL/GenBank/DDBJ whole genome shotgun (WGS) entry which is preliminary data.</text>
</comment>
<evidence type="ECO:0000256" key="5">
    <source>
        <dbReference type="SAM" id="MobiDB-lite"/>
    </source>
</evidence>
<dbReference type="NCBIfam" id="TIGR01167">
    <property type="entry name" value="LPXTG_anchor"/>
    <property type="match status" value="1"/>
</dbReference>
<feature type="region of interest" description="Disordered" evidence="5">
    <location>
        <begin position="95"/>
        <end position="117"/>
    </location>
</feature>
<feature type="signal peptide" evidence="7">
    <location>
        <begin position="1"/>
        <end position="39"/>
    </location>
</feature>
<evidence type="ECO:0000256" key="1">
    <source>
        <dbReference type="ARBA" id="ARBA00022512"/>
    </source>
</evidence>
<dbReference type="AlphaFoldDB" id="A0A251YJ67"/>
<keyword evidence="10" id="KW-1185">Reference proteome</keyword>
<accession>A0A251YJ67</accession>
<evidence type="ECO:0000256" key="7">
    <source>
        <dbReference type="SAM" id="SignalP"/>
    </source>
</evidence>
<dbReference type="PROSITE" id="PS50847">
    <property type="entry name" value="GRAM_POS_ANCHORING"/>
    <property type="match status" value="1"/>
</dbReference>
<feature type="transmembrane region" description="Helical" evidence="6">
    <location>
        <begin position="375"/>
        <end position="394"/>
    </location>
</feature>
<evidence type="ECO:0000259" key="8">
    <source>
        <dbReference type="PROSITE" id="PS50847"/>
    </source>
</evidence>
<evidence type="ECO:0000256" key="3">
    <source>
        <dbReference type="ARBA" id="ARBA00022729"/>
    </source>
</evidence>
<keyword evidence="3 7" id="KW-0732">Signal</keyword>
<keyword evidence="2" id="KW-0964">Secreted</keyword>
<dbReference type="InterPro" id="IPR019931">
    <property type="entry name" value="LPXTG_anchor"/>
</dbReference>
<keyword evidence="4" id="KW-0572">Peptidoglycan-anchor</keyword>
<feature type="region of interest" description="Disordered" evidence="5">
    <location>
        <begin position="43"/>
        <end position="62"/>
    </location>
</feature>
<feature type="chain" id="PRO_5012354892" description="Gram-positive cocci surface proteins LPxTG domain-containing protein" evidence="7">
    <location>
        <begin position="40"/>
        <end position="401"/>
    </location>
</feature>
<protein>
    <recommendedName>
        <fullName evidence="8">Gram-positive cocci surface proteins LPxTG domain-containing protein</fullName>
    </recommendedName>
</protein>
<evidence type="ECO:0000256" key="2">
    <source>
        <dbReference type="ARBA" id="ARBA00022525"/>
    </source>
</evidence>
<reference evidence="9 10" key="1">
    <citation type="submission" date="2016-08" db="EMBL/GenBank/DDBJ databases">
        <title>Genome sequence of Clavibacter michiganensis spp strain CFBP8019.</title>
        <authorList>
            <person name="Thapa S.P."/>
            <person name="Coaker G."/>
            <person name="Jacques M.-A."/>
        </authorList>
    </citation>
    <scope>NUCLEOTIDE SEQUENCE [LARGE SCALE GENOMIC DNA]</scope>
    <source>
        <strain evidence="9">CFBP8019</strain>
    </source>
</reference>
<evidence type="ECO:0000313" key="9">
    <source>
        <dbReference type="EMBL" id="OUE24297.1"/>
    </source>
</evidence>
<dbReference type="RefSeq" id="WP_086515038.1">
    <property type="nucleotide sequence ID" value="NZ_MDJZ01000016.1"/>
</dbReference>
<keyword evidence="1" id="KW-0134">Cell wall</keyword>
<feature type="compositionally biased region" description="Low complexity" evidence="5">
    <location>
        <begin position="95"/>
        <end position="107"/>
    </location>
</feature>
<dbReference type="Proteomes" id="UP000195101">
    <property type="component" value="Unassembled WGS sequence"/>
</dbReference>
<evidence type="ECO:0000256" key="6">
    <source>
        <dbReference type="SAM" id="Phobius"/>
    </source>
</evidence>
<proteinExistence type="predicted"/>
<feature type="domain" description="Gram-positive cocci surface proteins LPxTG" evidence="8">
    <location>
        <begin position="366"/>
        <end position="401"/>
    </location>
</feature>
<gene>
    <name evidence="9" type="ORF">BFL37_10325</name>
</gene>
<keyword evidence="6" id="KW-0472">Membrane</keyword>
<evidence type="ECO:0000256" key="4">
    <source>
        <dbReference type="ARBA" id="ARBA00023088"/>
    </source>
</evidence>
<keyword evidence="6" id="KW-1133">Transmembrane helix</keyword>